<dbReference type="SUPFAM" id="SSF48264">
    <property type="entry name" value="Cytochrome P450"/>
    <property type="match status" value="1"/>
</dbReference>
<dbReference type="GO" id="GO:0005506">
    <property type="term" value="F:iron ion binding"/>
    <property type="evidence" value="ECO:0007669"/>
    <property type="project" value="InterPro"/>
</dbReference>
<dbReference type="Proteomes" id="UP000003835">
    <property type="component" value="Unassembled WGS sequence"/>
</dbReference>
<dbReference type="GO" id="GO:0016705">
    <property type="term" value="F:oxidoreductase activity, acting on paired donors, with incorporation or reduction of molecular oxygen"/>
    <property type="evidence" value="ECO:0007669"/>
    <property type="project" value="InterPro"/>
</dbReference>
<proteinExistence type="inferred from homology"/>
<keyword evidence="3 7" id="KW-0479">Metal-binding</keyword>
<evidence type="ECO:0000313" key="9">
    <source>
        <dbReference type="Proteomes" id="UP000003835"/>
    </source>
</evidence>
<evidence type="ECO:0000313" key="8">
    <source>
        <dbReference type="EMBL" id="EDX72669.1"/>
    </source>
</evidence>
<dbReference type="InterPro" id="IPR001128">
    <property type="entry name" value="Cyt_P450"/>
</dbReference>
<evidence type="ECO:0000256" key="4">
    <source>
        <dbReference type="ARBA" id="ARBA00023002"/>
    </source>
</evidence>
<dbReference type="Pfam" id="PF00067">
    <property type="entry name" value="p450"/>
    <property type="match status" value="1"/>
</dbReference>
<dbReference type="HOGENOM" id="CLU_033716_5_0_3"/>
<dbReference type="EMBL" id="DS989862">
    <property type="protein sequence ID" value="EDX72669.1"/>
    <property type="molecule type" value="Genomic_DNA"/>
</dbReference>
<comment type="similarity">
    <text evidence="1 7">Belongs to the cytochrome P450 family.</text>
</comment>
<gene>
    <name evidence="8" type="ORF">MC7420_4942</name>
</gene>
<dbReference type="Gene3D" id="1.10.630.10">
    <property type="entry name" value="Cytochrome P450"/>
    <property type="match status" value="1"/>
</dbReference>
<dbReference type="InterPro" id="IPR017972">
    <property type="entry name" value="Cyt_P450_CS"/>
</dbReference>
<dbReference type="FunFam" id="1.10.630.10:FF:000018">
    <property type="entry name" value="Cytochrome P450 monooxygenase"/>
    <property type="match status" value="1"/>
</dbReference>
<accession>B4VZJ5</accession>
<evidence type="ECO:0000256" key="1">
    <source>
        <dbReference type="ARBA" id="ARBA00010617"/>
    </source>
</evidence>
<evidence type="ECO:0000256" key="5">
    <source>
        <dbReference type="ARBA" id="ARBA00023004"/>
    </source>
</evidence>
<evidence type="ECO:0000256" key="6">
    <source>
        <dbReference type="ARBA" id="ARBA00023033"/>
    </source>
</evidence>
<sequence>MRPEIETMANDLLAKVKATGEMDVIKDLASPLPAMTVTRILGLPPEDYPKLVRWSYQLFFVFDQPMSLQGYQQQNQMAIEARDYLTEKISHLEKYPNDGLISRLITARDEGTRLTQEEILGFCIMLLIVGQETTKSLVGNATVALLKHPEKLAELKQNPDQIKNVVEELLRYDSPVQVIARLATEDVEMRGKMIQAGDKVILCIGAANRDPEQFTNPDQLDFNRRNYSLPFGGGIHFCLGAFLARVQGQIAINAMVQRLPNLQLNTERLDWRESITLRGLKSLYVTFET</sequence>
<organism evidence="8 9">
    <name type="scientific">Coleofasciculus chthonoplastes PCC 7420</name>
    <dbReference type="NCBI Taxonomy" id="118168"/>
    <lineage>
        <taxon>Bacteria</taxon>
        <taxon>Bacillati</taxon>
        <taxon>Cyanobacteriota</taxon>
        <taxon>Cyanophyceae</taxon>
        <taxon>Coleofasciculales</taxon>
        <taxon>Coleofasciculaceae</taxon>
        <taxon>Coleofasciculus</taxon>
    </lineage>
</organism>
<dbReference type="PANTHER" id="PTHR46696:SF1">
    <property type="entry name" value="CYTOCHROME P450 YJIB-RELATED"/>
    <property type="match status" value="1"/>
</dbReference>
<evidence type="ECO:0000256" key="2">
    <source>
        <dbReference type="ARBA" id="ARBA00022617"/>
    </source>
</evidence>
<evidence type="ECO:0008006" key="10">
    <source>
        <dbReference type="Google" id="ProtNLM"/>
    </source>
</evidence>
<evidence type="ECO:0000256" key="7">
    <source>
        <dbReference type="RuleBase" id="RU000461"/>
    </source>
</evidence>
<name>B4VZJ5_9CYAN</name>
<reference evidence="8 9" key="1">
    <citation type="submission" date="2008-07" db="EMBL/GenBank/DDBJ databases">
        <authorList>
            <person name="Tandeau de Marsac N."/>
            <person name="Ferriera S."/>
            <person name="Johnson J."/>
            <person name="Kravitz S."/>
            <person name="Beeson K."/>
            <person name="Sutton G."/>
            <person name="Rogers Y.-H."/>
            <person name="Friedman R."/>
            <person name="Frazier M."/>
            <person name="Venter J.C."/>
        </authorList>
    </citation>
    <scope>NUCLEOTIDE SEQUENCE [LARGE SCALE GENOMIC DNA]</scope>
    <source>
        <strain evidence="8 9">PCC 7420</strain>
    </source>
</reference>
<evidence type="ECO:0000256" key="3">
    <source>
        <dbReference type="ARBA" id="ARBA00022723"/>
    </source>
</evidence>
<dbReference type="PROSITE" id="PS00086">
    <property type="entry name" value="CYTOCHROME_P450"/>
    <property type="match status" value="1"/>
</dbReference>
<dbReference type="CDD" id="cd20625">
    <property type="entry name" value="CYP164-like"/>
    <property type="match status" value="1"/>
</dbReference>
<protein>
    <recommendedName>
        <fullName evidence="10">Cytochrome P450 superfamily</fullName>
    </recommendedName>
</protein>
<dbReference type="InterPro" id="IPR002397">
    <property type="entry name" value="Cyt_P450_B"/>
</dbReference>
<keyword evidence="6 7" id="KW-0503">Monooxygenase</keyword>
<dbReference type="GO" id="GO:0004497">
    <property type="term" value="F:monooxygenase activity"/>
    <property type="evidence" value="ECO:0007669"/>
    <property type="project" value="UniProtKB-KW"/>
</dbReference>
<dbReference type="InterPro" id="IPR036396">
    <property type="entry name" value="Cyt_P450_sf"/>
</dbReference>
<dbReference type="STRING" id="118168.MC7420_4942"/>
<dbReference type="AlphaFoldDB" id="B4VZJ5"/>
<dbReference type="PRINTS" id="PR00359">
    <property type="entry name" value="BP450"/>
</dbReference>
<keyword evidence="9" id="KW-1185">Reference proteome</keyword>
<dbReference type="eggNOG" id="COG2124">
    <property type="taxonomic scope" value="Bacteria"/>
</dbReference>
<keyword evidence="5 7" id="KW-0408">Iron</keyword>
<keyword evidence="2 7" id="KW-0349">Heme</keyword>
<dbReference type="GO" id="GO:0020037">
    <property type="term" value="F:heme binding"/>
    <property type="evidence" value="ECO:0007669"/>
    <property type="project" value="InterPro"/>
</dbReference>
<keyword evidence="4 7" id="KW-0560">Oxidoreductase</keyword>
<dbReference type="PANTHER" id="PTHR46696">
    <property type="entry name" value="P450, PUTATIVE (EUROFUNG)-RELATED"/>
    <property type="match status" value="1"/>
</dbReference>